<evidence type="ECO:0000256" key="2">
    <source>
        <dbReference type="ARBA" id="ARBA00004170"/>
    </source>
</evidence>
<evidence type="ECO:0000256" key="7">
    <source>
        <dbReference type="ARBA" id="ARBA00023136"/>
    </source>
</evidence>
<evidence type="ECO:0000256" key="5">
    <source>
        <dbReference type="ARBA" id="ARBA00022781"/>
    </source>
</evidence>
<keyword evidence="4" id="KW-0813">Transport</keyword>
<dbReference type="InterPro" id="IPR035968">
    <property type="entry name" value="ATP_synth_F1_ATPase_gsu"/>
</dbReference>
<comment type="similarity">
    <text evidence="3">Belongs to the ATPase gamma chain family.</text>
</comment>
<evidence type="ECO:0000313" key="10">
    <source>
        <dbReference type="EMBL" id="OGD04199.1"/>
    </source>
</evidence>
<evidence type="ECO:0000256" key="4">
    <source>
        <dbReference type="ARBA" id="ARBA00022448"/>
    </source>
</evidence>
<gene>
    <name evidence="10" type="ORF">A2989_01835</name>
</gene>
<dbReference type="InterPro" id="IPR000131">
    <property type="entry name" value="ATP_synth_F1_gsu"/>
</dbReference>
<comment type="function">
    <text evidence="1">Produces ATP from ADP in the presence of a proton gradient across the membrane. The gamma chain is believed to be important in regulating ATPase activity and the flow of protons through the CF(0) complex.</text>
</comment>
<keyword evidence="6" id="KW-0406">Ion transport</keyword>
<proteinExistence type="inferred from homology"/>
<dbReference type="SUPFAM" id="SSF52943">
    <property type="entry name" value="ATP synthase (F1-ATPase), gamma subunit"/>
    <property type="match status" value="1"/>
</dbReference>
<comment type="caution">
    <text evidence="10">The sequence shown here is derived from an EMBL/GenBank/DDBJ whole genome shotgun (WGS) entry which is preliminary data.</text>
</comment>
<dbReference type="STRING" id="1797259.A2989_01835"/>
<dbReference type="GO" id="GO:0046933">
    <property type="term" value="F:proton-transporting ATP synthase activity, rotational mechanism"/>
    <property type="evidence" value="ECO:0007669"/>
    <property type="project" value="InterPro"/>
</dbReference>
<keyword evidence="5" id="KW-0375">Hydrogen ion transport</keyword>
<dbReference type="Proteomes" id="UP000177080">
    <property type="component" value="Unassembled WGS sequence"/>
</dbReference>
<evidence type="ECO:0000256" key="9">
    <source>
        <dbReference type="ARBA" id="ARBA00023310"/>
    </source>
</evidence>
<evidence type="ECO:0008006" key="12">
    <source>
        <dbReference type="Google" id="ProtNLM"/>
    </source>
</evidence>
<reference evidence="10 11" key="1">
    <citation type="journal article" date="2016" name="Nat. Commun.">
        <title>Thousands of microbial genomes shed light on interconnected biogeochemical processes in an aquifer system.</title>
        <authorList>
            <person name="Anantharaman K."/>
            <person name="Brown C.T."/>
            <person name="Hug L.A."/>
            <person name="Sharon I."/>
            <person name="Castelle C.J."/>
            <person name="Probst A.J."/>
            <person name="Thomas B.C."/>
            <person name="Singh A."/>
            <person name="Wilkins M.J."/>
            <person name="Karaoz U."/>
            <person name="Brodie E.L."/>
            <person name="Williams K.H."/>
            <person name="Hubbard S.S."/>
            <person name="Banfield J.F."/>
        </authorList>
    </citation>
    <scope>NUCLEOTIDE SEQUENCE [LARGE SCALE GENOMIC DNA]</scope>
</reference>
<dbReference type="GO" id="GO:0045259">
    <property type="term" value="C:proton-transporting ATP synthase complex"/>
    <property type="evidence" value="ECO:0007669"/>
    <property type="project" value="UniProtKB-KW"/>
</dbReference>
<evidence type="ECO:0000313" key="11">
    <source>
        <dbReference type="Proteomes" id="UP000177080"/>
    </source>
</evidence>
<evidence type="ECO:0000256" key="8">
    <source>
        <dbReference type="ARBA" id="ARBA00023196"/>
    </source>
</evidence>
<protein>
    <recommendedName>
        <fullName evidence="12">ATP synthase gamma chain</fullName>
    </recommendedName>
</protein>
<accession>A0A1F4ZCU7</accession>
<evidence type="ECO:0000256" key="3">
    <source>
        <dbReference type="ARBA" id="ARBA00007681"/>
    </source>
</evidence>
<comment type="subcellular location">
    <subcellularLocation>
        <location evidence="2">Membrane</location>
        <topology evidence="2">Peripheral membrane protein</topology>
    </subcellularLocation>
</comment>
<organism evidence="10 11">
    <name type="scientific">Candidatus Amesbacteria bacterium RIFCSPLOWO2_01_FULL_48_25</name>
    <dbReference type="NCBI Taxonomy" id="1797259"/>
    <lineage>
        <taxon>Bacteria</taxon>
        <taxon>Candidatus Amesiibacteriota</taxon>
    </lineage>
</organism>
<keyword evidence="8" id="KW-0139">CF(1)</keyword>
<keyword evidence="9" id="KW-0066">ATP synthesis</keyword>
<dbReference type="EMBL" id="MEXN01000002">
    <property type="protein sequence ID" value="OGD04199.1"/>
    <property type="molecule type" value="Genomic_DNA"/>
</dbReference>
<evidence type="ECO:0000256" key="1">
    <source>
        <dbReference type="ARBA" id="ARBA00003456"/>
    </source>
</evidence>
<dbReference type="AlphaFoldDB" id="A0A1F4ZCU7"/>
<name>A0A1F4ZCU7_9BACT</name>
<dbReference type="Pfam" id="PF00231">
    <property type="entry name" value="ATP-synt"/>
    <property type="match status" value="1"/>
</dbReference>
<sequence length="278" mass="31824">MISKKRIIQETDTLLGLKSLVDVYEEVAAIRMQRVRGAVLTSRQFLAEISEVFSRVRAAYRKEKIVGGIVRNGKTVAVFVSANTGLYGDIVDRVFDKFAAFVAGNLPEVVVVGKLGVKMMADRRLNVLYNYFDFSDEQVEPESFAMVMRYLMQFEKIVVFYGKFKSILVQEVEGTVLSGEDIEKQVAREVEVAERYLFEPNVVEMARIFEGEILASVFEQALHESQLAKFASRMLNLDRAIVNIDRRLMEVGREQRKLRHKEINSKQLLRLSGIGLWR</sequence>
<keyword evidence="7" id="KW-0472">Membrane</keyword>
<evidence type="ECO:0000256" key="6">
    <source>
        <dbReference type="ARBA" id="ARBA00023065"/>
    </source>
</evidence>
<dbReference type="Gene3D" id="3.40.1380.10">
    <property type="match status" value="1"/>
</dbReference>